<dbReference type="PANTHER" id="PTHR47933">
    <property type="entry name" value="PENTATRICOPEPTIDE REPEAT-CONTAINING PROTEIN 1, MITOCHONDRIAL"/>
    <property type="match status" value="1"/>
</dbReference>
<feature type="repeat" description="PPR" evidence="3">
    <location>
        <begin position="271"/>
        <end position="305"/>
    </location>
</feature>
<dbReference type="OrthoDB" id="185373at2759"/>
<dbReference type="Gene3D" id="1.25.40.10">
    <property type="entry name" value="Tetratricopeptide repeat domain"/>
    <property type="match status" value="4"/>
</dbReference>
<reference evidence="4 5" key="1">
    <citation type="submission" date="2020-10" db="EMBL/GenBank/DDBJ databases">
        <title>Plant Genome Project.</title>
        <authorList>
            <person name="Zhang R.-G."/>
        </authorList>
    </citation>
    <scope>NUCLEOTIDE SEQUENCE [LARGE SCALE GENOMIC DNA]</scope>
    <source>
        <strain evidence="4">FAFU-HL-1</strain>
        <tissue evidence="4">Leaf</tissue>
    </source>
</reference>
<dbReference type="GO" id="GO:0003729">
    <property type="term" value="F:mRNA binding"/>
    <property type="evidence" value="ECO:0007669"/>
    <property type="project" value="TreeGrafter"/>
</dbReference>
<dbReference type="PROSITE" id="PS51375">
    <property type="entry name" value="PPR"/>
    <property type="match status" value="7"/>
</dbReference>
<dbReference type="NCBIfam" id="TIGR00756">
    <property type="entry name" value="PPR"/>
    <property type="match status" value="5"/>
</dbReference>
<feature type="repeat" description="PPR" evidence="3">
    <location>
        <begin position="413"/>
        <end position="447"/>
    </location>
</feature>
<keyword evidence="2" id="KW-0677">Repeat</keyword>
<feature type="repeat" description="PPR" evidence="3">
    <location>
        <begin position="129"/>
        <end position="163"/>
    </location>
</feature>
<gene>
    <name evidence="4" type="ORF">SADUNF_Sadunf01G0127700</name>
</gene>
<dbReference type="PANTHER" id="PTHR47933:SF2">
    <property type="entry name" value="PPR CONTAINING PLANT-LIKE PROTEIN"/>
    <property type="match status" value="1"/>
</dbReference>
<dbReference type="InterPro" id="IPR051240">
    <property type="entry name" value="Mito_RNA-Proc/Resp"/>
</dbReference>
<dbReference type="EMBL" id="JADGMS010000001">
    <property type="protein sequence ID" value="KAF9689779.1"/>
    <property type="molecule type" value="Genomic_DNA"/>
</dbReference>
<evidence type="ECO:0000256" key="1">
    <source>
        <dbReference type="ARBA" id="ARBA00007626"/>
    </source>
</evidence>
<comment type="caution">
    <text evidence="4">The sequence shown here is derived from an EMBL/GenBank/DDBJ whole genome shotgun (WGS) entry which is preliminary data.</text>
</comment>
<dbReference type="Proteomes" id="UP000657918">
    <property type="component" value="Unassembled WGS sequence"/>
</dbReference>
<feature type="repeat" description="PPR" evidence="3">
    <location>
        <begin position="341"/>
        <end position="375"/>
    </location>
</feature>
<evidence type="ECO:0000313" key="4">
    <source>
        <dbReference type="EMBL" id="KAF9689779.1"/>
    </source>
</evidence>
<organism evidence="4 5">
    <name type="scientific">Salix dunnii</name>
    <dbReference type="NCBI Taxonomy" id="1413687"/>
    <lineage>
        <taxon>Eukaryota</taxon>
        <taxon>Viridiplantae</taxon>
        <taxon>Streptophyta</taxon>
        <taxon>Embryophyta</taxon>
        <taxon>Tracheophyta</taxon>
        <taxon>Spermatophyta</taxon>
        <taxon>Magnoliopsida</taxon>
        <taxon>eudicotyledons</taxon>
        <taxon>Gunneridae</taxon>
        <taxon>Pentapetalae</taxon>
        <taxon>rosids</taxon>
        <taxon>fabids</taxon>
        <taxon>Malpighiales</taxon>
        <taxon>Salicaceae</taxon>
        <taxon>Saliceae</taxon>
        <taxon>Salix</taxon>
    </lineage>
</organism>
<feature type="repeat" description="PPR" evidence="3">
    <location>
        <begin position="164"/>
        <end position="198"/>
    </location>
</feature>
<protein>
    <recommendedName>
        <fullName evidence="6">Pentatricopeptide repeat-containing protein</fullName>
    </recommendedName>
</protein>
<feature type="repeat" description="PPR" evidence="3">
    <location>
        <begin position="199"/>
        <end position="233"/>
    </location>
</feature>
<dbReference type="InterPro" id="IPR002885">
    <property type="entry name" value="PPR_rpt"/>
</dbReference>
<dbReference type="AlphaFoldDB" id="A0A835NC12"/>
<evidence type="ECO:0000256" key="2">
    <source>
        <dbReference type="ARBA" id="ARBA00022737"/>
    </source>
</evidence>
<dbReference type="Pfam" id="PF01535">
    <property type="entry name" value="PPR"/>
    <property type="match status" value="3"/>
</dbReference>
<feature type="repeat" description="PPR" evidence="3">
    <location>
        <begin position="234"/>
        <end position="268"/>
    </location>
</feature>
<keyword evidence="5" id="KW-1185">Reference proteome</keyword>
<dbReference type="InterPro" id="IPR011990">
    <property type="entry name" value="TPR-like_helical_dom_sf"/>
</dbReference>
<name>A0A835NC12_9ROSI</name>
<comment type="similarity">
    <text evidence="1">Belongs to the PPR family. P subfamily.</text>
</comment>
<dbReference type="Pfam" id="PF13041">
    <property type="entry name" value="PPR_2"/>
    <property type="match status" value="2"/>
</dbReference>
<proteinExistence type="inferred from homology"/>
<evidence type="ECO:0008006" key="6">
    <source>
        <dbReference type="Google" id="ProtNLM"/>
    </source>
</evidence>
<evidence type="ECO:0000313" key="5">
    <source>
        <dbReference type="Proteomes" id="UP000657918"/>
    </source>
</evidence>
<evidence type="ECO:0000256" key="3">
    <source>
        <dbReference type="PROSITE-ProRule" id="PRU00708"/>
    </source>
</evidence>
<sequence length="533" mass="59717">MSLFSLTRLFSFSIKSKTSKISTLHFATTSLGEKLDAHLQNSPNNVEKTLNSLAPIKLDTKYVNDIIHRWSLSNLQLGLRFFIWAGDQPNYKHNLYIYNKACILFKIKQNPQVILDLIATYKAEKCVVCVDTFKVVLRLCKAGGLADEALMVLKKMPEFNIRPDTTAYNLVIRSLCEKGDMDMAKQLMGEMGLIDLYPDMITYVSMIKGFCGVGRLEEAYALFPVMSVHGCYPNVVAYSALLDGVCRFGIVEKAFELLAEMEKEGEGCRPNVITYTSMIQSFCEQGRAKDALSVLELMEVRGCAPNRVTASAWINGICMNGQLQDVYKFIERIVVGGSVSMGDCYSSLVVCLIKIKKLEEAEKTFRMALSSGMKPDSLACSMMIREICSEKRVLDGFCLYEEVEKTGCLSSIDIDVYSILLAGLCQKSNSAEAARLARSMVEKRIPLRAPYVEKIVEHLKSFGGKELVAELVSMVRVSDGHRMMERKTPIVCHADICIIQEDVFMCSYKNWAIFVERTSVLLNIHLGIESTLL</sequence>
<accession>A0A835NC12</accession>